<feature type="signal peptide" evidence="1">
    <location>
        <begin position="1"/>
        <end position="31"/>
    </location>
</feature>
<name>A0A951QR65_9CYAN</name>
<gene>
    <name evidence="2" type="ORF">KME60_24970</name>
</gene>
<accession>A0A951QR65</accession>
<dbReference type="EMBL" id="JAHHGZ010000032">
    <property type="protein sequence ID" value="MBW4670580.1"/>
    <property type="molecule type" value="Genomic_DNA"/>
</dbReference>
<protein>
    <submittedName>
        <fullName evidence="2">Uncharacterized protein</fullName>
    </submittedName>
</protein>
<evidence type="ECO:0000256" key="1">
    <source>
        <dbReference type="SAM" id="SignalP"/>
    </source>
</evidence>
<dbReference type="Proteomes" id="UP000729701">
    <property type="component" value="Unassembled WGS sequence"/>
</dbReference>
<evidence type="ECO:0000313" key="2">
    <source>
        <dbReference type="EMBL" id="MBW4670580.1"/>
    </source>
</evidence>
<feature type="chain" id="PRO_5037902177" evidence="1">
    <location>
        <begin position="32"/>
        <end position="365"/>
    </location>
</feature>
<comment type="caution">
    <text evidence="2">The sequence shown here is derived from an EMBL/GenBank/DDBJ whole genome shotgun (WGS) entry which is preliminary data.</text>
</comment>
<reference evidence="2" key="1">
    <citation type="submission" date="2021-05" db="EMBL/GenBank/DDBJ databases">
        <authorList>
            <person name="Pietrasiak N."/>
            <person name="Ward R."/>
            <person name="Stajich J.E."/>
            <person name="Kurbessoian T."/>
        </authorList>
    </citation>
    <scope>NUCLEOTIDE SEQUENCE</scope>
    <source>
        <strain evidence="2">GSE-NOS-MK-12-04C</strain>
    </source>
</reference>
<sequence>MNKKALSICLGLTTLATWTMLSVLMSGNATANEVLTSENQPTQVISTSKESFVASETTTKENAGGVAKDLSQANVTPLNPICKKNPATKISQRPNEEVFEQNNCPQGQNVQPADADVPEIINQLDDVPKQTFATSNGNSRTLSPGFTISNPNGFGADNNTVFLVVDYQGRTRYTNSDDAEAGIGIGLGDARKAVGVELSYTQDSFGRNGKSGGGFNVKVHRRTSDDSSIAVGWNHFATIDSSNYLDYPKNSYYAAYTKVFKTKEYLEQPLSRVAVTAGIGSGQFLNETGASSKDPSGLNVFGTVAVRVAKPVSAIAEWTGQDLAIGLSIVPFENIPIVITPAFRDITGAGDGARFVLGTGISFKF</sequence>
<reference evidence="2" key="2">
    <citation type="journal article" date="2022" name="Microbiol. Resour. Announc.">
        <title>Metagenome Sequencing to Explore Phylogenomics of Terrestrial Cyanobacteria.</title>
        <authorList>
            <person name="Ward R.D."/>
            <person name="Stajich J.E."/>
            <person name="Johansen J.R."/>
            <person name="Huntemann M."/>
            <person name="Clum A."/>
            <person name="Foster B."/>
            <person name="Foster B."/>
            <person name="Roux S."/>
            <person name="Palaniappan K."/>
            <person name="Varghese N."/>
            <person name="Mukherjee S."/>
            <person name="Reddy T.B.K."/>
            <person name="Daum C."/>
            <person name="Copeland A."/>
            <person name="Chen I.A."/>
            <person name="Ivanova N.N."/>
            <person name="Kyrpides N.C."/>
            <person name="Shapiro N."/>
            <person name="Eloe-Fadrosh E.A."/>
            <person name="Pietrasiak N."/>
        </authorList>
    </citation>
    <scope>NUCLEOTIDE SEQUENCE</scope>
    <source>
        <strain evidence="2">GSE-NOS-MK-12-04C</strain>
    </source>
</reference>
<keyword evidence="1" id="KW-0732">Signal</keyword>
<evidence type="ECO:0000313" key="3">
    <source>
        <dbReference type="Proteomes" id="UP000729701"/>
    </source>
</evidence>
<proteinExistence type="predicted"/>
<organism evidence="2 3">
    <name type="scientific">Cyanomargarita calcarea GSE-NOS-MK-12-04C</name>
    <dbReference type="NCBI Taxonomy" id="2839659"/>
    <lineage>
        <taxon>Bacteria</taxon>
        <taxon>Bacillati</taxon>
        <taxon>Cyanobacteriota</taxon>
        <taxon>Cyanophyceae</taxon>
        <taxon>Nostocales</taxon>
        <taxon>Cyanomargaritaceae</taxon>
        <taxon>Cyanomargarita</taxon>
    </lineage>
</organism>
<dbReference type="AlphaFoldDB" id="A0A951QR65"/>